<feature type="region of interest" description="Disordered" evidence="11">
    <location>
        <begin position="112"/>
        <end position="131"/>
    </location>
</feature>
<keyword evidence="4" id="KW-0132">Cell division</keyword>
<evidence type="ECO:0000256" key="7">
    <source>
        <dbReference type="ARBA" id="ARBA00023242"/>
    </source>
</evidence>
<comment type="subcellular location">
    <subcellularLocation>
        <location evidence="2">Chromosome</location>
        <location evidence="2">Centromere</location>
        <location evidence="2">Kinetochore</location>
    </subcellularLocation>
    <subcellularLocation>
        <location evidence="1">Nucleus</location>
    </subcellularLocation>
</comment>
<evidence type="ECO:0000256" key="3">
    <source>
        <dbReference type="ARBA" id="ARBA00022454"/>
    </source>
</evidence>
<keyword evidence="9" id="KW-0137">Centromere</keyword>
<keyword evidence="8" id="KW-0131">Cell cycle</keyword>
<feature type="coiled-coil region" evidence="10">
    <location>
        <begin position="149"/>
        <end position="176"/>
    </location>
</feature>
<proteinExistence type="predicted"/>
<feature type="region of interest" description="Disordered" evidence="11">
    <location>
        <begin position="197"/>
        <end position="224"/>
    </location>
</feature>
<dbReference type="PANTHER" id="PTHR15459:SF3">
    <property type="entry name" value="POLYAMINE-MODULATED FACTOR 1"/>
    <property type="match status" value="1"/>
</dbReference>
<dbReference type="GO" id="GO:0051301">
    <property type="term" value="P:cell division"/>
    <property type="evidence" value="ECO:0007669"/>
    <property type="project" value="UniProtKB-KW"/>
</dbReference>
<keyword evidence="10" id="KW-0175">Coiled coil</keyword>
<evidence type="ECO:0000256" key="9">
    <source>
        <dbReference type="ARBA" id="ARBA00023328"/>
    </source>
</evidence>
<keyword evidence="5" id="KW-0498">Mitosis</keyword>
<evidence type="ECO:0000313" key="12">
    <source>
        <dbReference type="EMBL" id="CRG86651.1"/>
    </source>
</evidence>
<evidence type="ECO:0000256" key="2">
    <source>
        <dbReference type="ARBA" id="ARBA00004629"/>
    </source>
</evidence>
<keyword evidence="6" id="KW-0995">Kinetochore</keyword>
<dbReference type="GO" id="GO:0005634">
    <property type="term" value="C:nucleus"/>
    <property type="evidence" value="ECO:0007669"/>
    <property type="project" value="UniProtKB-SubCell"/>
</dbReference>
<evidence type="ECO:0000256" key="10">
    <source>
        <dbReference type="SAM" id="Coils"/>
    </source>
</evidence>
<dbReference type="InterPro" id="IPR007128">
    <property type="entry name" value="PMF1/Nnf1"/>
</dbReference>
<gene>
    <name evidence="12" type="ORF">PISL3812_03661</name>
</gene>
<dbReference type="GO" id="GO:0007059">
    <property type="term" value="P:chromosome segregation"/>
    <property type="evidence" value="ECO:0007669"/>
    <property type="project" value="TreeGrafter"/>
</dbReference>
<reference evidence="12 13" key="1">
    <citation type="submission" date="2015-04" db="EMBL/GenBank/DDBJ databases">
        <authorList>
            <person name="Syromyatnikov M.Y."/>
            <person name="Popov V.N."/>
        </authorList>
    </citation>
    <scope>NUCLEOTIDE SEQUENCE [LARGE SCALE GENOMIC DNA]</scope>
    <source>
        <strain evidence="12">WF-38-12</strain>
    </source>
</reference>
<sequence>MPSPGRPSQRVANDNTPSPAPPAPVAVTPGPRASRFQDIYHKALRATVKANSYENFAACFPTPARHVPASLESVHRQLNAKLEEGATAEFNEVLKEREVVKGLNELDRLVGDARRRKNDGESESSAPPHLLGADGLYQAHLAPFLQHAQDTLNAKLETTQSQNAELADRIIAQRKEMESLLSGLEAVMTDLEGSAKASTQYSKEHSLRQKSMQVDEDIEKRDAI</sequence>
<dbReference type="EMBL" id="CVMT01000002">
    <property type="protein sequence ID" value="CRG86651.1"/>
    <property type="molecule type" value="Genomic_DNA"/>
</dbReference>
<keyword evidence="3" id="KW-0158">Chromosome</keyword>
<evidence type="ECO:0000256" key="5">
    <source>
        <dbReference type="ARBA" id="ARBA00022776"/>
    </source>
</evidence>
<dbReference type="OrthoDB" id="18453at2759"/>
<evidence type="ECO:0000256" key="6">
    <source>
        <dbReference type="ARBA" id="ARBA00022838"/>
    </source>
</evidence>
<evidence type="ECO:0000256" key="4">
    <source>
        <dbReference type="ARBA" id="ARBA00022618"/>
    </source>
</evidence>
<keyword evidence="7" id="KW-0539">Nucleus</keyword>
<dbReference type="Proteomes" id="UP000054383">
    <property type="component" value="Unassembled WGS sequence"/>
</dbReference>
<evidence type="ECO:0000256" key="8">
    <source>
        <dbReference type="ARBA" id="ARBA00023306"/>
    </source>
</evidence>
<dbReference type="AlphaFoldDB" id="A0A0U1LVG1"/>
<evidence type="ECO:0000256" key="11">
    <source>
        <dbReference type="SAM" id="MobiDB-lite"/>
    </source>
</evidence>
<dbReference type="OMA" id="IHLAHLM"/>
<organism evidence="12 13">
    <name type="scientific">Talaromyces islandicus</name>
    <name type="common">Penicillium islandicum</name>
    <dbReference type="NCBI Taxonomy" id="28573"/>
    <lineage>
        <taxon>Eukaryota</taxon>
        <taxon>Fungi</taxon>
        <taxon>Dikarya</taxon>
        <taxon>Ascomycota</taxon>
        <taxon>Pezizomycotina</taxon>
        <taxon>Eurotiomycetes</taxon>
        <taxon>Eurotiomycetidae</taxon>
        <taxon>Eurotiales</taxon>
        <taxon>Trichocomaceae</taxon>
        <taxon>Talaromyces</taxon>
        <taxon>Talaromyces sect. Islandici</taxon>
    </lineage>
</organism>
<keyword evidence="13" id="KW-1185">Reference proteome</keyword>
<evidence type="ECO:0000256" key="1">
    <source>
        <dbReference type="ARBA" id="ARBA00004123"/>
    </source>
</evidence>
<dbReference type="PANTHER" id="PTHR15459">
    <property type="entry name" value="POLYAMINE-MODULATED FACTOR 1"/>
    <property type="match status" value="1"/>
</dbReference>
<accession>A0A0U1LVG1</accession>
<name>A0A0U1LVG1_TALIS</name>
<dbReference type="Pfam" id="PF03980">
    <property type="entry name" value="Nnf1"/>
    <property type="match status" value="1"/>
</dbReference>
<evidence type="ECO:0000313" key="13">
    <source>
        <dbReference type="Proteomes" id="UP000054383"/>
    </source>
</evidence>
<dbReference type="STRING" id="28573.A0A0U1LVG1"/>
<dbReference type="GO" id="GO:0000444">
    <property type="term" value="C:MIS12/MIND type complex"/>
    <property type="evidence" value="ECO:0007669"/>
    <property type="project" value="InterPro"/>
</dbReference>
<protein>
    <submittedName>
        <fullName evidence="12">Kinetochore protein NNF1</fullName>
    </submittedName>
</protein>
<feature type="region of interest" description="Disordered" evidence="11">
    <location>
        <begin position="1"/>
        <end position="31"/>
    </location>
</feature>